<evidence type="ECO:0000256" key="3">
    <source>
        <dbReference type="ARBA" id="ARBA00022475"/>
    </source>
</evidence>
<evidence type="ECO:0000256" key="11">
    <source>
        <dbReference type="ARBA" id="ARBA00023136"/>
    </source>
</evidence>
<keyword evidence="5" id="KW-0328">Glycosyltransferase</keyword>
<comment type="function">
    <text evidence="21">Peptidoglycan polymerase that is essential for cell division.</text>
</comment>
<dbReference type="InterPro" id="IPR001182">
    <property type="entry name" value="FtsW/RodA"/>
</dbReference>
<evidence type="ECO:0000256" key="1">
    <source>
        <dbReference type="ARBA" id="ARBA00004651"/>
    </source>
</evidence>
<evidence type="ECO:0000256" key="16">
    <source>
        <dbReference type="ARBA" id="ARBA00038053"/>
    </source>
</evidence>
<dbReference type="GO" id="GO:0015648">
    <property type="term" value="F:lipid-linked peptidoglycan transporter activity"/>
    <property type="evidence" value="ECO:0007669"/>
    <property type="project" value="TreeGrafter"/>
</dbReference>
<dbReference type="OrthoDB" id="9812661at2"/>
<evidence type="ECO:0000256" key="2">
    <source>
        <dbReference type="ARBA" id="ARBA00004752"/>
    </source>
</evidence>
<evidence type="ECO:0000256" key="15">
    <source>
        <dbReference type="ARBA" id="ARBA00033270"/>
    </source>
</evidence>
<evidence type="ECO:0000256" key="5">
    <source>
        <dbReference type="ARBA" id="ARBA00022676"/>
    </source>
</evidence>
<evidence type="ECO:0000256" key="6">
    <source>
        <dbReference type="ARBA" id="ARBA00022679"/>
    </source>
</evidence>
<comment type="pathway">
    <text evidence="2">Cell wall biogenesis; peptidoglycan biosynthesis.</text>
</comment>
<protein>
    <recommendedName>
        <fullName evidence="17">Probable peptidoglycan glycosyltransferase FtsW</fullName>
        <ecNumber evidence="19">2.4.99.28</ecNumber>
    </recommendedName>
    <alternativeName>
        <fullName evidence="18">Cell division protein FtsW</fullName>
    </alternativeName>
    <alternativeName>
        <fullName evidence="15">Cell wall polymerase</fullName>
    </alternativeName>
    <alternativeName>
        <fullName evidence="14">Peptidoglycan polymerase</fullName>
    </alternativeName>
</protein>
<evidence type="ECO:0000256" key="19">
    <source>
        <dbReference type="ARBA" id="ARBA00044770"/>
    </source>
</evidence>
<evidence type="ECO:0000256" key="20">
    <source>
        <dbReference type="ARBA" id="ARBA00049902"/>
    </source>
</evidence>
<dbReference type="GO" id="GO:0009252">
    <property type="term" value="P:peptidoglycan biosynthetic process"/>
    <property type="evidence" value="ECO:0007669"/>
    <property type="project" value="UniProtKB-KW"/>
</dbReference>
<evidence type="ECO:0000256" key="9">
    <source>
        <dbReference type="ARBA" id="ARBA00022984"/>
    </source>
</evidence>
<keyword evidence="7 22" id="KW-0812">Transmembrane</keyword>
<dbReference type="InterPro" id="IPR013437">
    <property type="entry name" value="FtsW"/>
</dbReference>
<evidence type="ECO:0000256" key="4">
    <source>
        <dbReference type="ARBA" id="ARBA00022618"/>
    </source>
</evidence>
<feature type="transmembrane region" description="Helical" evidence="22">
    <location>
        <begin position="124"/>
        <end position="149"/>
    </location>
</feature>
<dbReference type="PANTHER" id="PTHR30474">
    <property type="entry name" value="CELL CYCLE PROTEIN"/>
    <property type="match status" value="1"/>
</dbReference>
<comment type="subcellular location">
    <subcellularLocation>
        <location evidence="1">Cell membrane</location>
        <topology evidence="1">Multi-pass membrane protein</topology>
    </subcellularLocation>
</comment>
<evidence type="ECO:0000256" key="21">
    <source>
        <dbReference type="ARBA" id="ARBA00049966"/>
    </source>
</evidence>
<keyword evidence="8" id="KW-0133">Cell shape</keyword>
<dbReference type="GO" id="GO:0032153">
    <property type="term" value="C:cell division site"/>
    <property type="evidence" value="ECO:0007669"/>
    <property type="project" value="TreeGrafter"/>
</dbReference>
<dbReference type="GO" id="GO:0051301">
    <property type="term" value="P:cell division"/>
    <property type="evidence" value="ECO:0007669"/>
    <property type="project" value="UniProtKB-KW"/>
</dbReference>
<dbReference type="AlphaFoldDB" id="A0A226C179"/>
<keyword evidence="3" id="KW-1003">Cell membrane</keyword>
<comment type="similarity">
    <text evidence="16">Belongs to the SEDS family. FtsW subfamily.</text>
</comment>
<evidence type="ECO:0000256" key="7">
    <source>
        <dbReference type="ARBA" id="ARBA00022692"/>
    </source>
</evidence>
<evidence type="ECO:0000256" key="12">
    <source>
        <dbReference type="ARBA" id="ARBA00023306"/>
    </source>
</evidence>
<keyword evidence="13" id="KW-0961">Cell wall biogenesis/degradation</keyword>
<evidence type="ECO:0000256" key="18">
    <source>
        <dbReference type="ARBA" id="ARBA00041418"/>
    </source>
</evidence>
<evidence type="ECO:0000256" key="22">
    <source>
        <dbReference type="SAM" id="Phobius"/>
    </source>
</evidence>
<keyword evidence="4" id="KW-0132">Cell division</keyword>
<keyword evidence="10 22" id="KW-1133">Transmembrane helix</keyword>
<dbReference type="EC" id="2.4.99.28" evidence="19"/>
<organism evidence="23 24">
    <name type="scientific">Natranaerobius trueperi</name>
    <dbReference type="NCBI Taxonomy" id="759412"/>
    <lineage>
        <taxon>Bacteria</taxon>
        <taxon>Bacillati</taxon>
        <taxon>Bacillota</taxon>
        <taxon>Clostridia</taxon>
        <taxon>Natranaerobiales</taxon>
        <taxon>Natranaerobiaceae</taxon>
        <taxon>Natranaerobius</taxon>
    </lineage>
</organism>
<feature type="transmembrane region" description="Helical" evidence="22">
    <location>
        <begin position="183"/>
        <end position="199"/>
    </location>
</feature>
<feature type="transmembrane region" description="Helical" evidence="22">
    <location>
        <begin position="161"/>
        <end position="177"/>
    </location>
</feature>
<dbReference type="Pfam" id="PF01098">
    <property type="entry name" value="FTSW_RODA_SPOVE"/>
    <property type="match status" value="1"/>
</dbReference>
<evidence type="ECO:0000256" key="17">
    <source>
        <dbReference type="ARBA" id="ARBA00041185"/>
    </source>
</evidence>
<feature type="transmembrane region" description="Helical" evidence="22">
    <location>
        <begin position="69"/>
        <end position="87"/>
    </location>
</feature>
<sequence>MKNVESTLKIWYFHSGVNDLQKNQSTPDFALLIVTMILLGIGLIMVFSSSAIVSQVQRGDTYYFLKRQAFWAVLGLIGLYMTSRISYWKWKLLSMPIMIMNLILLAAVFIPGLGVRVYGAERWIGIMGVTIQPSEFTKIALIIFVATLLTRKNHSAKNFKSLSIALGALGASCLFILMQPDMGTAIAIAGSVMLVIYVAGMKYSHIFALSCIMIPAGISLVFREDYRRKRLLSFLDPWEDQLESGYQIIQSLYALGPGGLIGTGLGRSRQKFFYLPEPHNDFIFAVIGEELGFIGASLVVILFFIFIWRGIKIAMQSSDMFGSLLATGITSLIGLQAFMNIAVVTASMPVTGINLPLISAGGSSLFFTLSAIGILLNVSKYNHP</sequence>
<evidence type="ECO:0000313" key="24">
    <source>
        <dbReference type="Proteomes" id="UP000214588"/>
    </source>
</evidence>
<dbReference type="GO" id="GO:0008360">
    <property type="term" value="P:regulation of cell shape"/>
    <property type="evidence" value="ECO:0007669"/>
    <property type="project" value="UniProtKB-KW"/>
</dbReference>
<comment type="catalytic activity">
    <reaction evidence="20">
        <text>[GlcNAc-(1-&gt;4)-Mur2Ac(oyl-L-Ala-gamma-D-Glu-L-Lys-D-Ala-D-Ala)](n)-di-trans,octa-cis-undecaprenyl diphosphate + beta-D-GlcNAc-(1-&gt;4)-Mur2Ac(oyl-L-Ala-gamma-D-Glu-L-Lys-D-Ala-D-Ala)-di-trans,octa-cis-undecaprenyl diphosphate = [GlcNAc-(1-&gt;4)-Mur2Ac(oyl-L-Ala-gamma-D-Glu-L-Lys-D-Ala-D-Ala)](n+1)-di-trans,octa-cis-undecaprenyl diphosphate + di-trans,octa-cis-undecaprenyl diphosphate + H(+)</text>
        <dbReference type="Rhea" id="RHEA:23708"/>
        <dbReference type="Rhea" id="RHEA-COMP:9602"/>
        <dbReference type="Rhea" id="RHEA-COMP:9603"/>
        <dbReference type="ChEBI" id="CHEBI:15378"/>
        <dbReference type="ChEBI" id="CHEBI:58405"/>
        <dbReference type="ChEBI" id="CHEBI:60033"/>
        <dbReference type="ChEBI" id="CHEBI:78435"/>
        <dbReference type="EC" id="2.4.99.28"/>
    </reaction>
</comment>
<dbReference type="GO" id="GO:0005886">
    <property type="term" value="C:plasma membrane"/>
    <property type="evidence" value="ECO:0007669"/>
    <property type="project" value="UniProtKB-SubCell"/>
</dbReference>
<gene>
    <name evidence="23" type="primary">ftsW</name>
    <name evidence="23" type="ORF">CDO51_04480</name>
</gene>
<dbReference type="PANTHER" id="PTHR30474:SF2">
    <property type="entry name" value="PEPTIDOGLYCAN GLYCOSYLTRANSFERASE FTSW-RELATED"/>
    <property type="match status" value="1"/>
</dbReference>
<evidence type="ECO:0000256" key="14">
    <source>
        <dbReference type="ARBA" id="ARBA00032370"/>
    </source>
</evidence>
<feature type="transmembrane region" description="Helical" evidence="22">
    <location>
        <begin position="355"/>
        <end position="378"/>
    </location>
</feature>
<dbReference type="Proteomes" id="UP000214588">
    <property type="component" value="Unassembled WGS sequence"/>
</dbReference>
<dbReference type="GO" id="GO:0071555">
    <property type="term" value="P:cell wall organization"/>
    <property type="evidence" value="ECO:0007669"/>
    <property type="project" value="UniProtKB-KW"/>
</dbReference>
<evidence type="ECO:0000313" key="23">
    <source>
        <dbReference type="EMBL" id="OWZ84130.1"/>
    </source>
</evidence>
<proteinExistence type="inferred from homology"/>
<evidence type="ECO:0000256" key="10">
    <source>
        <dbReference type="ARBA" id="ARBA00022989"/>
    </source>
</evidence>
<evidence type="ECO:0000256" key="8">
    <source>
        <dbReference type="ARBA" id="ARBA00022960"/>
    </source>
</evidence>
<feature type="transmembrane region" description="Helical" evidence="22">
    <location>
        <begin position="320"/>
        <end position="343"/>
    </location>
</feature>
<keyword evidence="24" id="KW-1185">Reference proteome</keyword>
<dbReference type="GO" id="GO:0008955">
    <property type="term" value="F:peptidoglycan glycosyltransferase activity"/>
    <property type="evidence" value="ECO:0007669"/>
    <property type="project" value="UniProtKB-EC"/>
</dbReference>
<comment type="caution">
    <text evidence="23">The sequence shown here is derived from an EMBL/GenBank/DDBJ whole genome shotgun (WGS) entry which is preliminary data.</text>
</comment>
<name>A0A226C179_9FIRM</name>
<keyword evidence="6" id="KW-0808">Transferase</keyword>
<keyword evidence="11 22" id="KW-0472">Membrane</keyword>
<dbReference type="NCBIfam" id="TIGR02614">
    <property type="entry name" value="ftsW"/>
    <property type="match status" value="1"/>
</dbReference>
<evidence type="ECO:0000256" key="13">
    <source>
        <dbReference type="ARBA" id="ARBA00023316"/>
    </source>
</evidence>
<keyword evidence="12" id="KW-0131">Cell cycle</keyword>
<feature type="transmembrane region" description="Helical" evidence="22">
    <location>
        <begin position="206"/>
        <end position="222"/>
    </location>
</feature>
<feature type="transmembrane region" description="Helical" evidence="22">
    <location>
        <begin position="29"/>
        <end position="49"/>
    </location>
</feature>
<dbReference type="EMBL" id="NIQC01000007">
    <property type="protein sequence ID" value="OWZ84130.1"/>
    <property type="molecule type" value="Genomic_DNA"/>
</dbReference>
<keyword evidence="9" id="KW-0573">Peptidoglycan synthesis</keyword>
<accession>A0A226C179</accession>
<reference evidence="23 24" key="1">
    <citation type="submission" date="2017-06" db="EMBL/GenBank/DDBJ databases">
        <title>Draft Genome Sequence of Natranaerobius trueperi halophilic, alkalithermophilic bacteria from soda lakes.</title>
        <authorList>
            <person name="Zhao B."/>
        </authorList>
    </citation>
    <scope>NUCLEOTIDE SEQUENCE [LARGE SCALE GENOMIC DNA]</scope>
    <source>
        <strain evidence="23 24">DSM 18760</strain>
    </source>
</reference>
<feature type="transmembrane region" description="Helical" evidence="22">
    <location>
        <begin position="282"/>
        <end position="308"/>
    </location>
</feature>
<feature type="transmembrane region" description="Helical" evidence="22">
    <location>
        <begin position="99"/>
        <end position="118"/>
    </location>
</feature>